<keyword evidence="2" id="KW-1185">Reference proteome</keyword>
<reference evidence="3" key="2">
    <citation type="submission" date="2025-08" db="UniProtKB">
        <authorList>
            <consortium name="RefSeq"/>
        </authorList>
    </citation>
    <scope>IDENTIFICATION</scope>
    <source>
        <tissue evidence="3">Leaf</tissue>
    </source>
</reference>
<evidence type="ECO:0000313" key="3">
    <source>
        <dbReference type="RefSeq" id="XP_056690615.1"/>
    </source>
</evidence>
<accession>A0ABM3R4S8</accession>
<sequence length="216" mass="24976">MFLTFNEFGQPDGEWAHAYGVQIGICVLKIDINEPSYPKMEGVTKQNFWEETKRLFHIIDLDGQREKSFHKVVAARFRIFKSRLVGRWIKFTIKPPKNSAHLMPWQVYKGFITEEQWEKFKSSRLQPDAEEKRLKAQGSAKQNKHPHHMGQLSYPRAVKKWEKDKRLPPSTASSTASTTSSSGTSSISSRVTNRPIHWVLAHQKKMPDGTWDVDPN</sequence>
<feature type="compositionally biased region" description="Basic and acidic residues" evidence="1">
    <location>
        <begin position="122"/>
        <end position="134"/>
    </location>
</feature>
<feature type="region of interest" description="Disordered" evidence="1">
    <location>
        <begin position="122"/>
        <end position="193"/>
    </location>
</feature>
<dbReference type="PANTHER" id="PTHR33018">
    <property type="entry name" value="OS10G0338966 PROTEIN-RELATED"/>
    <property type="match status" value="1"/>
</dbReference>
<name>A0ABM3R4S8_SPIOL</name>
<protein>
    <submittedName>
        <fullName evidence="3">Uncharacterized protein</fullName>
    </submittedName>
</protein>
<organism evidence="2 3">
    <name type="scientific">Spinacia oleracea</name>
    <name type="common">Spinach</name>
    <dbReference type="NCBI Taxonomy" id="3562"/>
    <lineage>
        <taxon>Eukaryota</taxon>
        <taxon>Viridiplantae</taxon>
        <taxon>Streptophyta</taxon>
        <taxon>Embryophyta</taxon>
        <taxon>Tracheophyta</taxon>
        <taxon>Spermatophyta</taxon>
        <taxon>Magnoliopsida</taxon>
        <taxon>eudicotyledons</taxon>
        <taxon>Gunneridae</taxon>
        <taxon>Pentapetalae</taxon>
        <taxon>Caryophyllales</taxon>
        <taxon>Chenopodiaceae</taxon>
        <taxon>Chenopodioideae</taxon>
        <taxon>Anserineae</taxon>
        <taxon>Spinacia</taxon>
    </lineage>
</organism>
<gene>
    <name evidence="3" type="primary">LOC130465791</name>
</gene>
<feature type="compositionally biased region" description="Low complexity" evidence="1">
    <location>
        <begin position="170"/>
        <end position="189"/>
    </location>
</feature>
<evidence type="ECO:0000313" key="2">
    <source>
        <dbReference type="Proteomes" id="UP000813463"/>
    </source>
</evidence>
<dbReference type="GeneID" id="130465791"/>
<dbReference type="PANTHER" id="PTHR33018:SF37">
    <property type="entry name" value="TRANSPOSASE TNP1_EN_SPM-LIKE DOMAIN-CONTAINING PROTEIN"/>
    <property type="match status" value="1"/>
</dbReference>
<reference evidence="2" key="1">
    <citation type="journal article" date="2021" name="Nat. Commun.">
        <title>Genomic analyses provide insights into spinach domestication and the genetic basis of agronomic traits.</title>
        <authorList>
            <person name="Cai X."/>
            <person name="Sun X."/>
            <person name="Xu C."/>
            <person name="Sun H."/>
            <person name="Wang X."/>
            <person name="Ge C."/>
            <person name="Zhang Z."/>
            <person name="Wang Q."/>
            <person name="Fei Z."/>
            <person name="Jiao C."/>
            <person name="Wang Q."/>
        </authorList>
    </citation>
    <scope>NUCLEOTIDE SEQUENCE [LARGE SCALE GENOMIC DNA]</scope>
    <source>
        <strain evidence="2">cv. Varoflay</strain>
    </source>
</reference>
<dbReference type="Proteomes" id="UP000813463">
    <property type="component" value="Chromosome 1"/>
</dbReference>
<evidence type="ECO:0000256" key="1">
    <source>
        <dbReference type="SAM" id="MobiDB-lite"/>
    </source>
</evidence>
<dbReference type="RefSeq" id="XP_056690615.1">
    <property type="nucleotide sequence ID" value="XM_056834637.1"/>
</dbReference>
<proteinExistence type="predicted"/>